<name>A0A813H959_POLGL</name>
<dbReference type="AlphaFoldDB" id="A0A813H959"/>
<sequence>MLRVRGRRCSRLNLKVLACRARQLLQLGALATLLLVLGESAARGTACVAPVAVSAAEGHVELPAPKANLQAWRPTRDDVERISRGKRAKARGTGSKAVPHRLDSDEREAFERAKLKGFLELRNEGLRSSSTKFGWFSRGGSPLWNTYRNWCDALAVPMICVNKADGPGGAGSGDQLLLDVSTVRPAEPEQALEAAREAALRCGVTLLLDELDEPEGSETELEEEPFSQESPSSSESAAALSLPIHKVREMSLSGACPRSEAKGIAARLAAAWGSANRR</sequence>
<dbReference type="OrthoDB" id="439808at2759"/>
<evidence type="ECO:0000313" key="2">
    <source>
        <dbReference type="EMBL" id="CAE8634478.1"/>
    </source>
</evidence>
<organism evidence="2 3">
    <name type="scientific">Polarella glacialis</name>
    <name type="common">Dinoflagellate</name>
    <dbReference type="NCBI Taxonomy" id="89957"/>
    <lineage>
        <taxon>Eukaryota</taxon>
        <taxon>Sar</taxon>
        <taxon>Alveolata</taxon>
        <taxon>Dinophyceae</taxon>
        <taxon>Suessiales</taxon>
        <taxon>Suessiaceae</taxon>
        <taxon>Polarella</taxon>
    </lineage>
</organism>
<evidence type="ECO:0000256" key="1">
    <source>
        <dbReference type="SAM" id="MobiDB-lite"/>
    </source>
</evidence>
<reference evidence="2" key="1">
    <citation type="submission" date="2021-02" db="EMBL/GenBank/DDBJ databases">
        <authorList>
            <person name="Dougan E. K."/>
            <person name="Rhodes N."/>
            <person name="Thang M."/>
            <person name="Chan C."/>
        </authorList>
    </citation>
    <scope>NUCLEOTIDE SEQUENCE</scope>
</reference>
<proteinExistence type="predicted"/>
<keyword evidence="3" id="KW-1185">Reference proteome</keyword>
<dbReference type="EMBL" id="CAJNNV010031029">
    <property type="protein sequence ID" value="CAE8634478.1"/>
    <property type="molecule type" value="Genomic_DNA"/>
</dbReference>
<feature type="region of interest" description="Disordered" evidence="1">
    <location>
        <begin position="213"/>
        <end position="240"/>
    </location>
</feature>
<dbReference type="Proteomes" id="UP000654075">
    <property type="component" value="Unassembled WGS sequence"/>
</dbReference>
<accession>A0A813H959</accession>
<gene>
    <name evidence="2" type="ORF">PGLA1383_LOCUS50127</name>
</gene>
<feature type="compositionally biased region" description="Low complexity" evidence="1">
    <location>
        <begin position="227"/>
        <end position="240"/>
    </location>
</feature>
<evidence type="ECO:0000313" key="3">
    <source>
        <dbReference type="Proteomes" id="UP000654075"/>
    </source>
</evidence>
<feature type="region of interest" description="Disordered" evidence="1">
    <location>
        <begin position="80"/>
        <end position="101"/>
    </location>
</feature>
<feature type="compositionally biased region" description="Acidic residues" evidence="1">
    <location>
        <begin position="213"/>
        <end position="226"/>
    </location>
</feature>
<comment type="caution">
    <text evidence="2">The sequence shown here is derived from an EMBL/GenBank/DDBJ whole genome shotgun (WGS) entry which is preliminary data.</text>
</comment>
<protein>
    <submittedName>
        <fullName evidence="2">Uncharacterized protein</fullName>
    </submittedName>
</protein>